<dbReference type="Gene3D" id="3.40.50.720">
    <property type="entry name" value="NAD(P)-binding Rossmann-like Domain"/>
    <property type="match status" value="1"/>
</dbReference>
<comment type="similarity">
    <text evidence="1">Belongs to the short-chain dehydrogenases/reductases (SDR) family.</text>
</comment>
<evidence type="ECO:0000256" key="2">
    <source>
        <dbReference type="ARBA" id="ARBA00023002"/>
    </source>
</evidence>
<evidence type="ECO:0000256" key="1">
    <source>
        <dbReference type="ARBA" id="ARBA00006484"/>
    </source>
</evidence>
<name>A0ABT4LH35_9PROT</name>
<gene>
    <name evidence="3" type="ORF">O4H49_06465</name>
</gene>
<sequence length="245" mass="26583">MTEQTPLHLVEGRLEGRLALITGASRGIGRAVAKRFAAEGAQLLLMARTVGALEELDDEIRAAGGKNPVLIPHDLKEMDGLDHLGASLFERYGKLDVLVGNAGSLGPLSPIGHIKPKVWQEVFDINVTANYRLIRSLDPLLRKSDAGRAIFVTTSATAKAYWSVYKASKAALNTLVQTYADEVEKTTVRANLISPGPMRTAMREKAFPGEDPMSLPAPESITDIFVELASASYQLNGQFIDLKQK</sequence>
<dbReference type="InterPro" id="IPR002347">
    <property type="entry name" value="SDR_fam"/>
</dbReference>
<dbReference type="InterPro" id="IPR036291">
    <property type="entry name" value="NAD(P)-bd_dom_sf"/>
</dbReference>
<proteinExistence type="inferred from homology"/>
<evidence type="ECO:0000313" key="4">
    <source>
        <dbReference type="Proteomes" id="UP001069802"/>
    </source>
</evidence>
<accession>A0ABT4LH35</accession>
<dbReference type="PANTHER" id="PTHR44196">
    <property type="entry name" value="DEHYDROGENASE/REDUCTASE SDR FAMILY MEMBER 7B"/>
    <property type="match status" value="1"/>
</dbReference>
<protein>
    <submittedName>
        <fullName evidence="3">SDR family NAD(P)-dependent oxidoreductase</fullName>
    </submittedName>
</protein>
<reference evidence="3" key="1">
    <citation type="submission" date="2022-12" db="EMBL/GenBank/DDBJ databases">
        <title>Bacterial isolates from different developmental stages of Nematostella vectensis.</title>
        <authorList>
            <person name="Fraune S."/>
        </authorList>
    </citation>
    <scope>NUCLEOTIDE SEQUENCE</scope>
    <source>
        <strain evidence="3">G21630-S1</strain>
    </source>
</reference>
<dbReference type="Pfam" id="PF00106">
    <property type="entry name" value="adh_short"/>
    <property type="match status" value="1"/>
</dbReference>
<evidence type="ECO:0000313" key="3">
    <source>
        <dbReference type="EMBL" id="MCZ4280412.1"/>
    </source>
</evidence>
<comment type="caution">
    <text evidence="3">The sequence shown here is derived from an EMBL/GenBank/DDBJ whole genome shotgun (WGS) entry which is preliminary data.</text>
</comment>
<dbReference type="EMBL" id="JAPWGY010000002">
    <property type="protein sequence ID" value="MCZ4280412.1"/>
    <property type="molecule type" value="Genomic_DNA"/>
</dbReference>
<dbReference type="RefSeq" id="WP_269422614.1">
    <property type="nucleotide sequence ID" value="NZ_JAPWGY010000002.1"/>
</dbReference>
<dbReference type="PRINTS" id="PR00081">
    <property type="entry name" value="GDHRDH"/>
</dbReference>
<organism evidence="3 4">
    <name type="scientific">Kiloniella laminariae</name>
    <dbReference type="NCBI Taxonomy" id="454162"/>
    <lineage>
        <taxon>Bacteria</taxon>
        <taxon>Pseudomonadati</taxon>
        <taxon>Pseudomonadota</taxon>
        <taxon>Alphaproteobacteria</taxon>
        <taxon>Rhodospirillales</taxon>
        <taxon>Kiloniellaceae</taxon>
        <taxon>Kiloniella</taxon>
    </lineage>
</organism>
<dbReference type="PANTHER" id="PTHR44196:SF4">
    <property type="entry name" value="SHORT CHAIN DEHYDROGENASE"/>
    <property type="match status" value="1"/>
</dbReference>
<keyword evidence="4" id="KW-1185">Reference proteome</keyword>
<dbReference type="Proteomes" id="UP001069802">
    <property type="component" value="Unassembled WGS sequence"/>
</dbReference>
<keyword evidence="2" id="KW-0560">Oxidoreductase</keyword>
<dbReference type="SUPFAM" id="SSF51735">
    <property type="entry name" value="NAD(P)-binding Rossmann-fold domains"/>
    <property type="match status" value="1"/>
</dbReference>